<evidence type="ECO:0000256" key="1">
    <source>
        <dbReference type="SAM" id="Coils"/>
    </source>
</evidence>
<proteinExistence type="predicted"/>
<comment type="caution">
    <text evidence="4">The sequence shown here is derived from an EMBL/GenBank/DDBJ whole genome shotgun (WGS) entry which is preliminary data.</text>
</comment>
<keyword evidence="2" id="KW-1133">Transmembrane helix</keyword>
<keyword evidence="5" id="KW-1185">Reference proteome</keyword>
<evidence type="ECO:0000256" key="2">
    <source>
        <dbReference type="SAM" id="Phobius"/>
    </source>
</evidence>
<organism evidence="4 5">
    <name type="scientific">Metabacillus mangrovi</name>
    <dbReference type="NCBI Taxonomy" id="1491830"/>
    <lineage>
        <taxon>Bacteria</taxon>
        <taxon>Bacillati</taxon>
        <taxon>Bacillota</taxon>
        <taxon>Bacilli</taxon>
        <taxon>Bacillales</taxon>
        <taxon>Bacillaceae</taxon>
        <taxon>Metabacillus</taxon>
    </lineage>
</organism>
<evidence type="ECO:0000313" key="5">
    <source>
        <dbReference type="Proteomes" id="UP000434639"/>
    </source>
</evidence>
<dbReference type="RefSeq" id="WP_155111401.1">
    <property type="nucleotide sequence ID" value="NZ_WMIB01000003.1"/>
</dbReference>
<dbReference type="NCBIfam" id="NF041479">
    <property type="entry name" value="spor_membprot_YtrI"/>
    <property type="match status" value="1"/>
</dbReference>
<keyword evidence="1" id="KW-0175">Coiled coil</keyword>
<dbReference type="InterPro" id="IPR048198">
    <property type="entry name" value="YtrI"/>
</dbReference>
<reference evidence="4 5" key="1">
    <citation type="journal article" date="2017" name="Int. J. Syst. Evol. Microbiol.">
        <title>Bacillus mangrovi sp. nov., isolated from a sediment sample from a mangrove forest.</title>
        <authorList>
            <person name="Gupta V."/>
            <person name="Singh P.K."/>
            <person name="Korpole S."/>
            <person name="Tanuku N.R.S."/>
            <person name="Pinnaka A.K."/>
        </authorList>
    </citation>
    <scope>NUCLEOTIDE SEQUENCE [LARGE SCALE GENOMIC DNA]</scope>
    <source>
        <strain evidence="4 5">KCTC 33872</strain>
    </source>
</reference>
<feature type="coiled-coil region" evidence="1">
    <location>
        <begin position="45"/>
        <end position="75"/>
    </location>
</feature>
<dbReference type="InterPro" id="IPR058620">
    <property type="entry name" value="YtrI_C"/>
</dbReference>
<dbReference type="AlphaFoldDB" id="A0A7X2S397"/>
<name>A0A7X2S397_9BACI</name>
<keyword evidence="2" id="KW-0812">Transmembrane</keyword>
<dbReference type="Proteomes" id="UP000434639">
    <property type="component" value="Unassembled WGS sequence"/>
</dbReference>
<feature type="domain" description="Sporulation membrane protein YtrI C-terminal" evidence="3">
    <location>
        <begin position="80"/>
        <end position="163"/>
    </location>
</feature>
<sequence>MRIPPYYKKPGWQRFFAGTMAGAVISWSVFLFTYGVLQEKQVKIMEKQESAIMELKQSNSIYQEESRELNEQQAKKLSVQEINVHLLNGERFKLSPLMIHKIQIEAKEDLSDLMDRDLESIFESRKIIKKTIENKVYPIDDKDYRLLVKEMTIYTSIHIEVEVFFAN</sequence>
<protein>
    <submittedName>
        <fullName evidence="4">Sporulation protein</fullName>
    </submittedName>
</protein>
<dbReference type="Pfam" id="PF26347">
    <property type="entry name" value="YtrI_sporulation"/>
    <property type="match status" value="1"/>
</dbReference>
<keyword evidence="2" id="KW-0472">Membrane</keyword>
<feature type="transmembrane region" description="Helical" evidence="2">
    <location>
        <begin position="15"/>
        <end position="37"/>
    </location>
</feature>
<dbReference type="OrthoDB" id="2691164at2"/>
<dbReference type="EMBL" id="WMIB01000003">
    <property type="protein sequence ID" value="MTH52862.1"/>
    <property type="molecule type" value="Genomic_DNA"/>
</dbReference>
<gene>
    <name evidence="4" type="ORF">GKZ89_05520</name>
</gene>
<evidence type="ECO:0000313" key="4">
    <source>
        <dbReference type="EMBL" id="MTH52862.1"/>
    </source>
</evidence>
<evidence type="ECO:0000259" key="3">
    <source>
        <dbReference type="Pfam" id="PF26347"/>
    </source>
</evidence>
<accession>A0A7X2S397</accession>